<dbReference type="EMBL" id="MFHP01000006">
    <property type="protein sequence ID" value="OGF72881.1"/>
    <property type="molecule type" value="Genomic_DNA"/>
</dbReference>
<protein>
    <submittedName>
        <fullName evidence="1">Uncharacterized protein</fullName>
    </submittedName>
</protein>
<organism evidence="1 2">
    <name type="scientific">Candidatus Giovannonibacteria bacterium RIFCSPHIGHO2_02_FULL_45_40</name>
    <dbReference type="NCBI Taxonomy" id="1798337"/>
    <lineage>
        <taxon>Bacteria</taxon>
        <taxon>Candidatus Giovannoniibacteriota</taxon>
    </lineage>
</organism>
<comment type="caution">
    <text evidence="1">The sequence shown here is derived from an EMBL/GenBank/DDBJ whole genome shotgun (WGS) entry which is preliminary data.</text>
</comment>
<gene>
    <name evidence="1" type="ORF">A3C05_02150</name>
</gene>
<name>A0A1F5WC81_9BACT</name>
<reference evidence="1 2" key="1">
    <citation type="journal article" date="2016" name="Nat. Commun.">
        <title>Thousands of microbial genomes shed light on interconnected biogeochemical processes in an aquifer system.</title>
        <authorList>
            <person name="Anantharaman K."/>
            <person name="Brown C.T."/>
            <person name="Hug L.A."/>
            <person name="Sharon I."/>
            <person name="Castelle C.J."/>
            <person name="Probst A.J."/>
            <person name="Thomas B.C."/>
            <person name="Singh A."/>
            <person name="Wilkins M.J."/>
            <person name="Karaoz U."/>
            <person name="Brodie E.L."/>
            <person name="Williams K.H."/>
            <person name="Hubbard S.S."/>
            <person name="Banfield J.F."/>
        </authorList>
    </citation>
    <scope>NUCLEOTIDE SEQUENCE [LARGE SCALE GENOMIC DNA]</scope>
</reference>
<evidence type="ECO:0000313" key="2">
    <source>
        <dbReference type="Proteomes" id="UP000178743"/>
    </source>
</evidence>
<sequence>MNKHKSEEGWALILLRYLNTNGCDYEIGENYTLPAHWADVDVFAKSASGKYLPLYIQLCLDVEPKNEGYEEIRKKPKVYTFNNFGETPEAIKGKVEKYEKQKKDYSQITLAIQTDLIQDDEIYHVPRLREECKQYNFKAIYLLSPHGEIYGPPAEEVPELVFQIH</sequence>
<accession>A0A1F5WC81</accession>
<proteinExistence type="predicted"/>
<dbReference type="Proteomes" id="UP000178743">
    <property type="component" value="Unassembled WGS sequence"/>
</dbReference>
<dbReference type="AlphaFoldDB" id="A0A1F5WC81"/>
<evidence type="ECO:0000313" key="1">
    <source>
        <dbReference type="EMBL" id="OGF72881.1"/>
    </source>
</evidence>